<evidence type="ECO:0000256" key="2">
    <source>
        <dbReference type="ARBA" id="ARBA00023157"/>
    </source>
</evidence>
<evidence type="ECO:0000313" key="6">
    <source>
        <dbReference type="EMBL" id="KOB69322.1"/>
    </source>
</evidence>
<sequence>METPMFVGGVDENIVLNSNTGVSSGFMGCIKDVENNPCRCNNGGSCSSEGYCVCPPGFSGYYCETRLASSLRFSNARPPTEPCAARPCRNGGTCRPDYSNMMNHTCDCPLGFSGATCQMREYSYWRFASICFLVLHAMKLEYKCLDLYQSVGFNGNGYLELPANLVSYEDLESEPALIALRANTMHDGVLAFQRETLASPDTGDYLLIRSEFFALL</sequence>
<feature type="disulfide bond" evidence="3">
    <location>
        <begin position="54"/>
        <end position="63"/>
    </location>
</feature>
<evidence type="ECO:0000259" key="4">
    <source>
        <dbReference type="PROSITE" id="PS50025"/>
    </source>
</evidence>
<feature type="domain" description="EGF-like" evidence="5">
    <location>
        <begin position="34"/>
        <end position="64"/>
    </location>
</feature>
<keyword evidence="7" id="KW-1185">Reference proteome</keyword>
<gene>
    <name evidence="6" type="ORF">OBRU01_17015</name>
</gene>
<reference evidence="6 7" key="1">
    <citation type="journal article" date="2015" name="Genome Biol. Evol.">
        <title>The genome of winter moth (Operophtera brumata) provides a genomic perspective on sexual dimorphism and phenology.</title>
        <authorList>
            <person name="Derks M.F."/>
            <person name="Smit S."/>
            <person name="Salis L."/>
            <person name="Schijlen E."/>
            <person name="Bossers A."/>
            <person name="Mateman C."/>
            <person name="Pijl A.S."/>
            <person name="de Ridder D."/>
            <person name="Groenen M.A."/>
            <person name="Visser M.E."/>
            <person name="Megens H.J."/>
        </authorList>
    </citation>
    <scope>NUCLEOTIDE SEQUENCE [LARGE SCALE GENOMIC DNA]</scope>
    <source>
        <strain evidence="6">WM2013NL</strain>
        <tissue evidence="6">Head and thorax</tissue>
    </source>
</reference>
<dbReference type="EMBL" id="JTDY01003573">
    <property type="protein sequence ID" value="KOB69322.1"/>
    <property type="molecule type" value="Genomic_DNA"/>
</dbReference>
<dbReference type="SMART" id="SM00181">
    <property type="entry name" value="EGF"/>
    <property type="match status" value="2"/>
</dbReference>
<name>A0A0L7L1G1_OPEBR</name>
<keyword evidence="2 3" id="KW-1015">Disulfide bond</keyword>
<feature type="domain" description="Laminin G" evidence="4">
    <location>
        <begin position="1"/>
        <end position="63"/>
    </location>
</feature>
<dbReference type="PROSITE" id="PS50026">
    <property type="entry name" value="EGF_3"/>
    <property type="match status" value="2"/>
</dbReference>
<dbReference type="SUPFAM" id="SSF57196">
    <property type="entry name" value="EGF/Laminin"/>
    <property type="match status" value="2"/>
</dbReference>
<dbReference type="PROSITE" id="PS50025">
    <property type="entry name" value="LAM_G_DOMAIN"/>
    <property type="match status" value="1"/>
</dbReference>
<dbReference type="AlphaFoldDB" id="A0A0L7L1G1"/>
<keyword evidence="1 3" id="KW-0245">EGF-like domain</keyword>
<accession>A0A0L7L1G1</accession>
<evidence type="ECO:0000259" key="5">
    <source>
        <dbReference type="PROSITE" id="PS50026"/>
    </source>
</evidence>
<dbReference type="CDD" id="cd00054">
    <property type="entry name" value="EGF_CA"/>
    <property type="match status" value="1"/>
</dbReference>
<dbReference type="InterPro" id="IPR050906">
    <property type="entry name" value="Notch_signaling"/>
</dbReference>
<comment type="caution">
    <text evidence="6">The sequence shown here is derived from an EMBL/GenBank/DDBJ whole genome shotgun (WGS) entry which is preliminary data.</text>
</comment>
<protein>
    <submittedName>
        <fullName evidence="6">Basement membrane-specific heparan sulfate proteoglycan core protein</fullName>
    </submittedName>
</protein>
<dbReference type="InterPro" id="IPR000742">
    <property type="entry name" value="EGF"/>
</dbReference>
<comment type="caution">
    <text evidence="3">Lacks conserved residue(s) required for the propagation of feature annotation.</text>
</comment>
<evidence type="ECO:0000256" key="3">
    <source>
        <dbReference type="PROSITE-ProRule" id="PRU00076"/>
    </source>
</evidence>
<dbReference type="InterPro" id="IPR001791">
    <property type="entry name" value="Laminin_G"/>
</dbReference>
<dbReference type="STRING" id="104452.A0A0L7L1G1"/>
<organism evidence="6 7">
    <name type="scientific">Operophtera brumata</name>
    <name type="common">Winter moth</name>
    <name type="synonym">Phalaena brumata</name>
    <dbReference type="NCBI Taxonomy" id="104452"/>
    <lineage>
        <taxon>Eukaryota</taxon>
        <taxon>Metazoa</taxon>
        <taxon>Ecdysozoa</taxon>
        <taxon>Arthropoda</taxon>
        <taxon>Hexapoda</taxon>
        <taxon>Insecta</taxon>
        <taxon>Pterygota</taxon>
        <taxon>Neoptera</taxon>
        <taxon>Endopterygota</taxon>
        <taxon>Lepidoptera</taxon>
        <taxon>Glossata</taxon>
        <taxon>Ditrysia</taxon>
        <taxon>Geometroidea</taxon>
        <taxon>Geometridae</taxon>
        <taxon>Larentiinae</taxon>
        <taxon>Operophtera</taxon>
    </lineage>
</organism>
<dbReference type="PROSITE" id="PS01186">
    <property type="entry name" value="EGF_2"/>
    <property type="match status" value="2"/>
</dbReference>
<dbReference type="PROSITE" id="PS00022">
    <property type="entry name" value="EGF_1"/>
    <property type="match status" value="2"/>
</dbReference>
<dbReference type="Pfam" id="PF00008">
    <property type="entry name" value="EGF"/>
    <property type="match status" value="1"/>
</dbReference>
<feature type="disulfide bond" evidence="3">
    <location>
        <begin position="108"/>
        <end position="117"/>
    </location>
</feature>
<dbReference type="GO" id="GO:0005112">
    <property type="term" value="F:Notch binding"/>
    <property type="evidence" value="ECO:0007669"/>
    <property type="project" value="TreeGrafter"/>
</dbReference>
<dbReference type="PANTHER" id="PTHR24044:SF420">
    <property type="entry name" value="DELTA AND NOTCH-LIKE EPIDERMAL GROWTH FACTOR-RELATED RECEPTOR ISOFORM X1"/>
    <property type="match status" value="1"/>
</dbReference>
<feature type="domain" description="EGF-like" evidence="5">
    <location>
        <begin position="79"/>
        <end position="118"/>
    </location>
</feature>
<dbReference type="Gene3D" id="2.10.25.10">
    <property type="entry name" value="Laminin"/>
    <property type="match status" value="2"/>
</dbReference>
<proteinExistence type="predicted"/>
<evidence type="ECO:0000256" key="1">
    <source>
        <dbReference type="ARBA" id="ARBA00022536"/>
    </source>
</evidence>
<evidence type="ECO:0000313" key="7">
    <source>
        <dbReference type="Proteomes" id="UP000037510"/>
    </source>
</evidence>
<dbReference type="FunFam" id="2.10.25.10:FF:000118">
    <property type="entry name" value="protein delta homolog 2"/>
    <property type="match status" value="1"/>
</dbReference>
<dbReference type="Proteomes" id="UP000037510">
    <property type="component" value="Unassembled WGS sequence"/>
</dbReference>
<dbReference type="PANTHER" id="PTHR24044">
    <property type="entry name" value="NOTCH LIGAND FAMILY MEMBER"/>
    <property type="match status" value="1"/>
</dbReference>